<sequence length="143" mass="16457">MDETEMREARTRAAIRVARRLGADTDQLHDVMLAMRSGWNPDVDTYGGEVIGEVLSDTCDEVWRDRGEPYAPARSRRVLWVLAAMWPDVIAECGRERNRQPELGSVSSANYENLARYWEERGETDRAKLYREAAEVMARVPQR</sequence>
<keyword evidence="2" id="KW-1185">Reference proteome</keyword>
<name>A0ABS6KU94_9MYCO</name>
<protein>
    <submittedName>
        <fullName evidence="1">Uncharacterized protein</fullName>
    </submittedName>
</protein>
<gene>
    <name evidence="1" type="ORF">FR943_25280</name>
</gene>
<accession>A0ABS6KU94</accession>
<evidence type="ECO:0000313" key="2">
    <source>
        <dbReference type="Proteomes" id="UP000812982"/>
    </source>
</evidence>
<reference evidence="1 2" key="1">
    <citation type="journal article" date="2021" name="Sci. Rep.">
        <title>Phenotypic and genomic hallmarks of a novel, potentially pathogenic rapidly growing Mycobacterium species related to the Mycobacterium fortuitum complex.</title>
        <authorList>
            <person name="Gharbi R."/>
            <person name="Khanna V."/>
            <person name="Frigui W."/>
            <person name="Mhenni B."/>
            <person name="Brosch R."/>
            <person name="Mardassi H."/>
        </authorList>
    </citation>
    <scope>NUCLEOTIDE SEQUENCE [LARGE SCALE GENOMIC DNA]</scope>
    <source>
        <strain evidence="1 2">TNTM28</strain>
    </source>
</reference>
<dbReference type="EMBL" id="VOMB01000027">
    <property type="protein sequence ID" value="MBU9767131.1"/>
    <property type="molecule type" value="Genomic_DNA"/>
</dbReference>
<organism evidence="1 2">
    <name type="scientific">[Mycobacterium] fortunisiensis</name>
    <dbReference type="NCBI Taxonomy" id="2600579"/>
    <lineage>
        <taxon>Bacteria</taxon>
        <taxon>Bacillati</taxon>
        <taxon>Actinomycetota</taxon>
        <taxon>Actinomycetes</taxon>
        <taxon>Mycobacteriales</taxon>
        <taxon>Mycobacteriaceae</taxon>
        <taxon>Mycolicibacterium</taxon>
    </lineage>
</organism>
<dbReference type="RefSeq" id="WP_217161017.1">
    <property type="nucleotide sequence ID" value="NZ_VOMB01000027.1"/>
</dbReference>
<evidence type="ECO:0000313" key="1">
    <source>
        <dbReference type="EMBL" id="MBU9767131.1"/>
    </source>
</evidence>
<dbReference type="Proteomes" id="UP000812982">
    <property type="component" value="Unassembled WGS sequence"/>
</dbReference>
<proteinExistence type="predicted"/>
<comment type="caution">
    <text evidence="1">The sequence shown here is derived from an EMBL/GenBank/DDBJ whole genome shotgun (WGS) entry which is preliminary data.</text>
</comment>